<name>A0A6J6T3E4_9ZZZZ</name>
<gene>
    <name evidence="2" type="ORF">UFOPK2782_00957</name>
</gene>
<dbReference type="AlphaFoldDB" id="A0A6J6T3E4"/>
<dbReference type="EMBL" id="CAEZYS010000143">
    <property type="protein sequence ID" value="CAB4741660.1"/>
    <property type="molecule type" value="Genomic_DNA"/>
</dbReference>
<protein>
    <submittedName>
        <fullName evidence="2">Unannotated protein</fullName>
    </submittedName>
</protein>
<proteinExistence type="predicted"/>
<sequence>MNLTPGSLYFMRERDHVTGDISAYVKIGLTRDDRTSESRKGDHQTGNPREIIVIEELVSPAISELETQMHARHAIDRITGEWFALNETQLSDAYLLAQKLAKNLEKHLPGLQRVEQIAAMHSTEEEIKPDSTLLDIHEVYKTNAAQLMAVEDELKEIKETLRDFAKNTGGINGVAGWRVSAPRPKIDEKRLQSDFPEIHSKFTSSETSMAARFTATKPRRAKTTKEKPETDEPTSPPLDRIDFYLDRDQAVEELHARHLILLARQGELTWEKDFIETQMKVACGNAKSISGICSWPRLETIKSKFDKRGFTNSHPDMAYSYTFTPAPTYSFIVNEFHPYALKIGGTK</sequence>
<accession>A0A6J6T3E4</accession>
<evidence type="ECO:0000313" key="2">
    <source>
        <dbReference type="EMBL" id="CAB4741660.1"/>
    </source>
</evidence>
<evidence type="ECO:0000256" key="1">
    <source>
        <dbReference type="SAM" id="MobiDB-lite"/>
    </source>
</evidence>
<reference evidence="2" key="1">
    <citation type="submission" date="2020-05" db="EMBL/GenBank/DDBJ databases">
        <authorList>
            <person name="Chiriac C."/>
            <person name="Salcher M."/>
            <person name="Ghai R."/>
            <person name="Kavagutti S V."/>
        </authorList>
    </citation>
    <scope>NUCLEOTIDE SEQUENCE</scope>
</reference>
<organism evidence="2">
    <name type="scientific">freshwater metagenome</name>
    <dbReference type="NCBI Taxonomy" id="449393"/>
    <lineage>
        <taxon>unclassified sequences</taxon>
        <taxon>metagenomes</taxon>
        <taxon>ecological metagenomes</taxon>
    </lineage>
</organism>
<feature type="region of interest" description="Disordered" evidence="1">
    <location>
        <begin position="215"/>
        <end position="239"/>
    </location>
</feature>
<dbReference type="Pfam" id="PF13455">
    <property type="entry name" value="MUG113"/>
    <property type="match status" value="1"/>
</dbReference>